<gene>
    <name evidence="1" type="ORF">IQ782_18020</name>
</gene>
<proteinExistence type="predicted"/>
<accession>A0ABR9X5E3</accession>
<protein>
    <recommendedName>
        <fullName evidence="3">Transposase</fullName>
    </recommendedName>
</protein>
<organism evidence="1 2">
    <name type="scientific">Salipiger mangrovisoli</name>
    <dbReference type="NCBI Taxonomy" id="2865933"/>
    <lineage>
        <taxon>Bacteria</taxon>
        <taxon>Pseudomonadati</taxon>
        <taxon>Pseudomonadota</taxon>
        <taxon>Alphaproteobacteria</taxon>
        <taxon>Rhodobacterales</taxon>
        <taxon>Roseobacteraceae</taxon>
        <taxon>Salipiger</taxon>
    </lineage>
</organism>
<reference evidence="1 2" key="1">
    <citation type="journal article" date="2021" name="Int. J. Syst. Evol. Microbiol.">
        <title>Salipiger mangrovisoli sp. nov., isolated from mangrove soil and the proposal for the reclassification of Paraphaeobacter pallidus as Salipiger pallidus comb. nov.</title>
        <authorList>
            <person name="Du J."/>
            <person name="Liu Y."/>
            <person name="Pei T."/>
            <person name="Deng M.R."/>
            <person name="Zhu H."/>
        </authorList>
    </citation>
    <scope>NUCLEOTIDE SEQUENCE [LARGE SCALE GENOMIC DNA]</scope>
    <source>
        <strain evidence="1 2">6D45A</strain>
    </source>
</reference>
<dbReference type="Proteomes" id="UP000607796">
    <property type="component" value="Unassembled WGS sequence"/>
</dbReference>
<name>A0ABR9X5E3_9RHOB</name>
<evidence type="ECO:0000313" key="2">
    <source>
        <dbReference type="Proteomes" id="UP000607796"/>
    </source>
</evidence>
<dbReference type="EMBL" id="JADFFK010000014">
    <property type="protein sequence ID" value="MBE9638757.1"/>
    <property type="molecule type" value="Genomic_DNA"/>
</dbReference>
<comment type="caution">
    <text evidence="1">The sequence shown here is derived from an EMBL/GenBank/DDBJ whole genome shotgun (WGS) entry which is preliminary data.</text>
</comment>
<evidence type="ECO:0008006" key="3">
    <source>
        <dbReference type="Google" id="ProtNLM"/>
    </source>
</evidence>
<keyword evidence="2" id="KW-1185">Reference proteome</keyword>
<dbReference type="RefSeq" id="WP_194136057.1">
    <property type="nucleotide sequence ID" value="NZ_JADFFK010000014.1"/>
</dbReference>
<evidence type="ECO:0000313" key="1">
    <source>
        <dbReference type="EMBL" id="MBE9638757.1"/>
    </source>
</evidence>
<sequence length="55" mass="6151">MPKDKCTDEQIAFPLRQAKVGTAIGEKNRKVGAAEARLYRWKKLTACMGWLRSGA</sequence>